<reference evidence="1 2" key="1">
    <citation type="journal article" date="2024" name="Plant Biotechnol. J.">
        <title>Dendrobium thyrsiflorum genome and its molecular insights into genes involved in important horticultural traits.</title>
        <authorList>
            <person name="Chen B."/>
            <person name="Wang J.Y."/>
            <person name="Zheng P.J."/>
            <person name="Li K.L."/>
            <person name="Liang Y.M."/>
            <person name="Chen X.F."/>
            <person name="Zhang C."/>
            <person name="Zhao X."/>
            <person name="He X."/>
            <person name="Zhang G.Q."/>
            <person name="Liu Z.J."/>
            <person name="Xu Q."/>
        </authorList>
    </citation>
    <scope>NUCLEOTIDE SEQUENCE [LARGE SCALE GENOMIC DNA]</scope>
    <source>
        <strain evidence="1">GZMU011</strain>
    </source>
</reference>
<accession>A0ABD0UIZ9</accession>
<sequence>MGLVLLGQAKHAYRDGQLKEVVLRHLDFEDGNSNYFHGRHKMITDGSRLITVSFIHIGPPFSSLVSPPIMVVRGICNGPMKGQGSYASTLCMEHVSKGNTKRLSSFGSHCIYDHVKVSRTQVHGPLQISNGRPFCGKWVLNGYCKPSPNSISEFSVFTSGHAAQPIFSFTATGSCSHDERCPHIHGDQYQGLARQLSIKRLMTAPKPRPRR</sequence>
<comment type="caution">
    <text evidence="1">The sequence shown here is derived from an EMBL/GenBank/DDBJ whole genome shotgun (WGS) entry which is preliminary data.</text>
</comment>
<dbReference type="Proteomes" id="UP001552299">
    <property type="component" value="Unassembled WGS sequence"/>
</dbReference>
<keyword evidence="2" id="KW-1185">Reference proteome</keyword>
<evidence type="ECO:0000313" key="1">
    <source>
        <dbReference type="EMBL" id="KAL0910302.1"/>
    </source>
</evidence>
<protein>
    <recommendedName>
        <fullName evidence="3">C3H1-type domain-containing protein</fullName>
    </recommendedName>
</protein>
<dbReference type="AlphaFoldDB" id="A0ABD0UIZ9"/>
<gene>
    <name evidence="1" type="ORF">M5K25_021269</name>
</gene>
<evidence type="ECO:0008006" key="3">
    <source>
        <dbReference type="Google" id="ProtNLM"/>
    </source>
</evidence>
<name>A0ABD0UIZ9_DENTH</name>
<proteinExistence type="predicted"/>
<organism evidence="1 2">
    <name type="scientific">Dendrobium thyrsiflorum</name>
    <name type="common">Pinecone-like raceme dendrobium</name>
    <name type="synonym">Orchid</name>
    <dbReference type="NCBI Taxonomy" id="117978"/>
    <lineage>
        <taxon>Eukaryota</taxon>
        <taxon>Viridiplantae</taxon>
        <taxon>Streptophyta</taxon>
        <taxon>Embryophyta</taxon>
        <taxon>Tracheophyta</taxon>
        <taxon>Spermatophyta</taxon>
        <taxon>Magnoliopsida</taxon>
        <taxon>Liliopsida</taxon>
        <taxon>Asparagales</taxon>
        <taxon>Orchidaceae</taxon>
        <taxon>Epidendroideae</taxon>
        <taxon>Malaxideae</taxon>
        <taxon>Dendrobiinae</taxon>
        <taxon>Dendrobium</taxon>
    </lineage>
</organism>
<dbReference type="EMBL" id="JANQDX010000016">
    <property type="protein sequence ID" value="KAL0910302.1"/>
    <property type="molecule type" value="Genomic_DNA"/>
</dbReference>
<evidence type="ECO:0000313" key="2">
    <source>
        <dbReference type="Proteomes" id="UP001552299"/>
    </source>
</evidence>